<name>A0ABT2RCN5_9ENTR</name>
<proteinExistence type="predicted"/>
<dbReference type="Proteomes" id="UP001062027">
    <property type="component" value="Unassembled WGS sequence"/>
</dbReference>
<dbReference type="EMBL" id="JAMHKS010000074">
    <property type="protein sequence ID" value="MCU6678608.1"/>
    <property type="molecule type" value="Genomic_DNA"/>
</dbReference>
<dbReference type="RefSeq" id="WP_262663095.1">
    <property type="nucleotide sequence ID" value="NZ_JAMHKS010000074.1"/>
</dbReference>
<reference evidence="1" key="1">
    <citation type="submission" date="2022-05" db="EMBL/GenBank/DDBJ databases">
        <title>Description of a novel species of Leclercia; Leclercia tamurae and the Proposal for a Novel Genus Silvania gen. nov. Containing Two Novel Species Silvania hatchlandensis sp. nov. and Silvania confinis sp. nov. Isolated from the Rhizosphere of Oak.</title>
        <authorList>
            <person name="Maddock D.W."/>
            <person name="Brady C.L."/>
            <person name="Denman S."/>
            <person name="Arnold D."/>
        </authorList>
    </citation>
    <scope>NUCLEOTIDE SEQUENCE</scope>
    <source>
        <strain evidence="1">H6S3</strain>
    </source>
</reference>
<comment type="caution">
    <text evidence="1">The sequence shown here is derived from an EMBL/GenBank/DDBJ whole genome shotgun (WGS) entry which is preliminary data.</text>
</comment>
<keyword evidence="2" id="KW-1185">Reference proteome</keyword>
<evidence type="ECO:0000313" key="2">
    <source>
        <dbReference type="Proteomes" id="UP001062027"/>
    </source>
</evidence>
<gene>
    <name evidence="1" type="ORF">M8318_13115</name>
</gene>
<protein>
    <submittedName>
        <fullName evidence="1">Uncharacterized protein</fullName>
    </submittedName>
</protein>
<accession>A0ABT2RCN5</accession>
<evidence type="ECO:0000313" key="1">
    <source>
        <dbReference type="EMBL" id="MCU6678608.1"/>
    </source>
</evidence>
<organism evidence="1 2">
    <name type="scientific">Leclercia tamurae</name>
    <dbReference type="NCBI Taxonomy" id="2926467"/>
    <lineage>
        <taxon>Bacteria</taxon>
        <taxon>Pseudomonadati</taxon>
        <taxon>Pseudomonadota</taxon>
        <taxon>Gammaproteobacteria</taxon>
        <taxon>Enterobacterales</taxon>
        <taxon>Enterobacteriaceae</taxon>
        <taxon>Leclercia</taxon>
    </lineage>
</organism>
<sequence length="57" mass="6170">MIKQNKKIDSVKATAAAKRAADFWATIDGNKLAQVGQREKDMDLVGPTKKAELVNVG</sequence>